<dbReference type="EMBL" id="JBIAQY010000003">
    <property type="protein sequence ID" value="MFF3568489.1"/>
    <property type="molecule type" value="Genomic_DNA"/>
</dbReference>
<dbReference type="Proteomes" id="UP001601992">
    <property type="component" value="Unassembled WGS sequence"/>
</dbReference>
<reference evidence="2 3" key="1">
    <citation type="submission" date="2024-10" db="EMBL/GenBank/DDBJ databases">
        <title>The Natural Products Discovery Center: Release of the First 8490 Sequenced Strains for Exploring Actinobacteria Biosynthetic Diversity.</title>
        <authorList>
            <person name="Kalkreuter E."/>
            <person name="Kautsar S.A."/>
            <person name="Yang D."/>
            <person name="Bader C.D."/>
            <person name="Teijaro C.N."/>
            <person name="Fluegel L."/>
            <person name="Davis C.M."/>
            <person name="Simpson J.R."/>
            <person name="Lauterbach L."/>
            <person name="Steele A.D."/>
            <person name="Gui C."/>
            <person name="Meng S."/>
            <person name="Li G."/>
            <person name="Viehrig K."/>
            <person name="Ye F."/>
            <person name="Su P."/>
            <person name="Kiefer A.F."/>
            <person name="Nichols A."/>
            <person name="Cepeda A.J."/>
            <person name="Yan W."/>
            <person name="Fan B."/>
            <person name="Jiang Y."/>
            <person name="Adhikari A."/>
            <person name="Zheng C.-J."/>
            <person name="Schuster L."/>
            <person name="Cowan T.M."/>
            <person name="Smanski M.J."/>
            <person name="Chevrette M.G."/>
            <person name="De Carvalho L.P.S."/>
            <person name="Shen B."/>
        </authorList>
    </citation>
    <scope>NUCLEOTIDE SEQUENCE [LARGE SCALE GENOMIC DNA]</scope>
    <source>
        <strain evidence="2 3">NPDC002593</strain>
    </source>
</reference>
<evidence type="ECO:0000259" key="1">
    <source>
        <dbReference type="PROSITE" id="PS50995"/>
    </source>
</evidence>
<organism evidence="2 3">
    <name type="scientific">Nocardia jiangxiensis</name>
    <dbReference type="NCBI Taxonomy" id="282685"/>
    <lineage>
        <taxon>Bacteria</taxon>
        <taxon>Bacillati</taxon>
        <taxon>Actinomycetota</taxon>
        <taxon>Actinomycetes</taxon>
        <taxon>Mycobacteriales</taxon>
        <taxon>Nocardiaceae</taxon>
        <taxon>Nocardia</taxon>
    </lineage>
</organism>
<evidence type="ECO:0000313" key="2">
    <source>
        <dbReference type="EMBL" id="MFF3568489.1"/>
    </source>
</evidence>
<keyword evidence="3" id="KW-1185">Reference proteome</keyword>
<dbReference type="InterPro" id="IPR036390">
    <property type="entry name" value="WH_DNA-bd_sf"/>
</dbReference>
<sequence>MSQEGVERRIGYLIKQAQQTFHRACEERLRPLGLTMSQYAVLRALADVPGAPAAELARRTFVTRQSLRDVLNGLQKAGLATVADQPSTGRARPVTLTESGRAQLDRADAIVLDIDNRMTADLAPADLRQLAALLTTCIESLAEPT</sequence>
<dbReference type="PROSITE" id="PS50995">
    <property type="entry name" value="HTH_MARR_2"/>
    <property type="match status" value="1"/>
</dbReference>
<dbReference type="SMART" id="SM00347">
    <property type="entry name" value="HTH_MARR"/>
    <property type="match status" value="1"/>
</dbReference>
<dbReference type="PANTHER" id="PTHR33164:SF43">
    <property type="entry name" value="HTH-TYPE TRANSCRIPTIONAL REPRESSOR YETL"/>
    <property type="match status" value="1"/>
</dbReference>
<dbReference type="Gene3D" id="1.10.10.10">
    <property type="entry name" value="Winged helix-like DNA-binding domain superfamily/Winged helix DNA-binding domain"/>
    <property type="match status" value="1"/>
</dbReference>
<dbReference type="InterPro" id="IPR036388">
    <property type="entry name" value="WH-like_DNA-bd_sf"/>
</dbReference>
<protein>
    <submittedName>
        <fullName evidence="2">MarR family winged helix-turn-helix transcriptional regulator</fullName>
    </submittedName>
</protein>
<dbReference type="InterPro" id="IPR039422">
    <property type="entry name" value="MarR/SlyA-like"/>
</dbReference>
<dbReference type="RefSeq" id="WP_040829160.1">
    <property type="nucleotide sequence ID" value="NZ_JBIAQY010000003.1"/>
</dbReference>
<dbReference type="Pfam" id="PF12802">
    <property type="entry name" value="MarR_2"/>
    <property type="match status" value="1"/>
</dbReference>
<dbReference type="PANTHER" id="PTHR33164">
    <property type="entry name" value="TRANSCRIPTIONAL REGULATOR, MARR FAMILY"/>
    <property type="match status" value="1"/>
</dbReference>
<name>A0ABW6RZW6_9NOCA</name>
<accession>A0ABW6RZW6</accession>
<gene>
    <name evidence="2" type="ORF">ACFYXQ_12020</name>
</gene>
<proteinExistence type="predicted"/>
<feature type="domain" description="HTH marR-type" evidence="1">
    <location>
        <begin position="7"/>
        <end position="139"/>
    </location>
</feature>
<dbReference type="SUPFAM" id="SSF46785">
    <property type="entry name" value="Winged helix' DNA-binding domain"/>
    <property type="match status" value="1"/>
</dbReference>
<evidence type="ECO:0000313" key="3">
    <source>
        <dbReference type="Proteomes" id="UP001601992"/>
    </source>
</evidence>
<comment type="caution">
    <text evidence="2">The sequence shown here is derived from an EMBL/GenBank/DDBJ whole genome shotgun (WGS) entry which is preliminary data.</text>
</comment>
<dbReference type="InterPro" id="IPR000835">
    <property type="entry name" value="HTH_MarR-typ"/>
</dbReference>